<feature type="transmembrane region" description="Helical" evidence="1">
    <location>
        <begin position="20"/>
        <end position="44"/>
    </location>
</feature>
<gene>
    <name evidence="2" type="ORF">POL68_36095</name>
</gene>
<evidence type="ECO:0000313" key="3">
    <source>
        <dbReference type="Proteomes" id="UP001221838"/>
    </source>
</evidence>
<dbReference type="EMBL" id="JAQNDM010000002">
    <property type="protein sequence ID" value="MDC0713944.1"/>
    <property type="molecule type" value="Genomic_DNA"/>
</dbReference>
<dbReference type="Proteomes" id="UP001221838">
    <property type="component" value="Unassembled WGS sequence"/>
</dbReference>
<keyword evidence="1" id="KW-0812">Transmembrane</keyword>
<dbReference type="RefSeq" id="WP_272144417.1">
    <property type="nucleotide sequence ID" value="NZ_JAQNDM010000002.1"/>
</dbReference>
<evidence type="ECO:0000256" key="1">
    <source>
        <dbReference type="SAM" id="Phobius"/>
    </source>
</evidence>
<sequence>MTAASNSPGRSPLPSLARAAFLGLCGGLFSGGVLLLFYGLRGLFGDPDCTGRSKLECEDLVDTVLHVGRVQTLCGGALIALGLCLLVLARPYLSPPPPPSAPPSEPPPGPGDM</sequence>
<keyword evidence="3" id="KW-1185">Reference proteome</keyword>
<name>A0ABT5DK34_9BACT</name>
<organism evidence="2 3">
    <name type="scientific">Stigmatella ashevillensis</name>
    <dbReference type="NCBI Taxonomy" id="2995309"/>
    <lineage>
        <taxon>Bacteria</taxon>
        <taxon>Pseudomonadati</taxon>
        <taxon>Myxococcota</taxon>
        <taxon>Myxococcia</taxon>
        <taxon>Myxococcales</taxon>
        <taxon>Cystobacterineae</taxon>
        <taxon>Archangiaceae</taxon>
        <taxon>Stigmatella</taxon>
    </lineage>
</organism>
<feature type="transmembrane region" description="Helical" evidence="1">
    <location>
        <begin position="73"/>
        <end position="93"/>
    </location>
</feature>
<proteinExistence type="predicted"/>
<evidence type="ECO:0000313" key="2">
    <source>
        <dbReference type="EMBL" id="MDC0713944.1"/>
    </source>
</evidence>
<keyword evidence="1" id="KW-1133">Transmembrane helix</keyword>
<comment type="caution">
    <text evidence="2">The sequence shown here is derived from an EMBL/GenBank/DDBJ whole genome shotgun (WGS) entry which is preliminary data.</text>
</comment>
<protein>
    <submittedName>
        <fullName evidence="2">Uncharacterized protein</fullName>
    </submittedName>
</protein>
<reference evidence="2 3" key="1">
    <citation type="submission" date="2022-11" db="EMBL/GenBank/DDBJ databases">
        <title>Minimal conservation of predation-associated metabolite biosynthetic gene clusters underscores biosynthetic potential of Myxococcota including descriptions for ten novel species: Archangium lansinium sp. nov., Myxococcus landrumus sp. nov., Nannocystis bai.</title>
        <authorList>
            <person name="Ahearne A."/>
            <person name="Stevens C."/>
            <person name="Dowd S."/>
        </authorList>
    </citation>
    <scope>NUCLEOTIDE SEQUENCE [LARGE SCALE GENOMIC DNA]</scope>
    <source>
        <strain evidence="2 3">NCWAL01</strain>
    </source>
</reference>
<keyword evidence="1" id="KW-0472">Membrane</keyword>
<accession>A0ABT5DK34</accession>